<name>A0A8S0QY93_OLEEU</name>
<evidence type="ECO:0000313" key="2">
    <source>
        <dbReference type="Proteomes" id="UP000594638"/>
    </source>
</evidence>
<protein>
    <submittedName>
        <fullName evidence="1">Uncharacterized protein</fullName>
    </submittedName>
</protein>
<comment type="caution">
    <text evidence="1">The sequence shown here is derived from an EMBL/GenBank/DDBJ whole genome shotgun (WGS) entry which is preliminary data.</text>
</comment>
<proteinExistence type="predicted"/>
<gene>
    <name evidence="1" type="ORF">OLEA9_A039234</name>
</gene>
<organism evidence="1 2">
    <name type="scientific">Olea europaea subsp. europaea</name>
    <dbReference type="NCBI Taxonomy" id="158383"/>
    <lineage>
        <taxon>Eukaryota</taxon>
        <taxon>Viridiplantae</taxon>
        <taxon>Streptophyta</taxon>
        <taxon>Embryophyta</taxon>
        <taxon>Tracheophyta</taxon>
        <taxon>Spermatophyta</taxon>
        <taxon>Magnoliopsida</taxon>
        <taxon>eudicotyledons</taxon>
        <taxon>Gunneridae</taxon>
        <taxon>Pentapetalae</taxon>
        <taxon>asterids</taxon>
        <taxon>lamiids</taxon>
        <taxon>Lamiales</taxon>
        <taxon>Oleaceae</taxon>
        <taxon>Oleeae</taxon>
        <taxon>Olea</taxon>
    </lineage>
</organism>
<accession>A0A8S0QY93</accession>
<sequence>MDTREVGEKKDIQVSYLLMDLPVKAGNFKAVEVKQILKSLNNHMNALARLVTNEVVEELDNPLFLYGSGTTLCMKFCFIPLGRIRHATAKKWSGRLGCRPQIDLNG</sequence>
<dbReference type="Proteomes" id="UP000594638">
    <property type="component" value="Unassembled WGS sequence"/>
</dbReference>
<reference evidence="1 2" key="1">
    <citation type="submission" date="2019-12" db="EMBL/GenBank/DDBJ databases">
        <authorList>
            <person name="Alioto T."/>
            <person name="Alioto T."/>
            <person name="Gomez Garrido J."/>
        </authorList>
    </citation>
    <scope>NUCLEOTIDE SEQUENCE [LARGE SCALE GENOMIC DNA]</scope>
</reference>
<dbReference type="AlphaFoldDB" id="A0A8S0QY93"/>
<dbReference type="EMBL" id="CACTIH010002004">
    <property type="protein sequence ID" value="CAA2971265.1"/>
    <property type="molecule type" value="Genomic_DNA"/>
</dbReference>
<dbReference type="Gramene" id="OE9A039234T1">
    <property type="protein sequence ID" value="OE9A039234C1"/>
    <property type="gene ID" value="OE9A039234"/>
</dbReference>
<evidence type="ECO:0000313" key="1">
    <source>
        <dbReference type="EMBL" id="CAA2971265.1"/>
    </source>
</evidence>
<keyword evidence="2" id="KW-1185">Reference proteome</keyword>